<dbReference type="EMBL" id="UPTC01000463">
    <property type="protein sequence ID" value="VBB28735.1"/>
    <property type="molecule type" value="Genomic_DNA"/>
</dbReference>
<proteinExistence type="predicted"/>
<accession>A0A498SAN4</accession>
<protein>
    <submittedName>
        <fullName evidence="2">Uncharacterized protein</fullName>
    </submittedName>
</protein>
<dbReference type="Proteomes" id="UP000276991">
    <property type="component" value="Unassembled WGS sequence"/>
</dbReference>
<feature type="compositionally biased region" description="Acidic residues" evidence="1">
    <location>
        <begin position="63"/>
        <end position="72"/>
    </location>
</feature>
<feature type="region of interest" description="Disordered" evidence="1">
    <location>
        <begin position="53"/>
        <end position="72"/>
    </location>
</feature>
<name>A0A498SAN4_ACAVI</name>
<feature type="compositionally biased region" description="Polar residues" evidence="1">
    <location>
        <begin position="53"/>
        <end position="62"/>
    </location>
</feature>
<evidence type="ECO:0000256" key="1">
    <source>
        <dbReference type="SAM" id="MobiDB-lite"/>
    </source>
</evidence>
<keyword evidence="3" id="KW-1185">Reference proteome</keyword>
<evidence type="ECO:0000313" key="3">
    <source>
        <dbReference type="Proteomes" id="UP000276991"/>
    </source>
</evidence>
<dbReference type="AlphaFoldDB" id="A0A498SAN4"/>
<reference evidence="2 3" key="1">
    <citation type="submission" date="2018-08" db="EMBL/GenBank/DDBJ databases">
        <authorList>
            <person name="Laetsch R D."/>
            <person name="Stevens L."/>
            <person name="Kumar S."/>
            <person name="Blaxter L. M."/>
        </authorList>
    </citation>
    <scope>NUCLEOTIDE SEQUENCE [LARGE SCALE GENOMIC DNA]</scope>
</reference>
<gene>
    <name evidence="2" type="ORF">NAV_LOCUS3565</name>
</gene>
<sequence>MPTVELVESFRAPIYDGNWLDPSSALQHYIGLWEFLRRLIFVFADYYQPLATTLSRGGSTSLPEDEDEDEEQ</sequence>
<evidence type="ECO:0000313" key="2">
    <source>
        <dbReference type="EMBL" id="VBB28735.1"/>
    </source>
</evidence>
<organism evidence="2 3">
    <name type="scientific">Acanthocheilonema viteae</name>
    <name type="common">Filarial nematode worm</name>
    <name type="synonym">Dipetalonema viteae</name>
    <dbReference type="NCBI Taxonomy" id="6277"/>
    <lineage>
        <taxon>Eukaryota</taxon>
        <taxon>Metazoa</taxon>
        <taxon>Ecdysozoa</taxon>
        <taxon>Nematoda</taxon>
        <taxon>Chromadorea</taxon>
        <taxon>Rhabditida</taxon>
        <taxon>Spirurina</taxon>
        <taxon>Spiruromorpha</taxon>
        <taxon>Filarioidea</taxon>
        <taxon>Onchocercidae</taxon>
        <taxon>Acanthocheilonema</taxon>
    </lineage>
</organism>